<dbReference type="Pfam" id="PF00096">
    <property type="entry name" value="zf-C2H2"/>
    <property type="match status" value="3"/>
</dbReference>
<name>X1Z629_CAPTE</name>
<evidence type="ECO:0000313" key="7">
    <source>
        <dbReference type="EnsemblMetazoa" id="CapteP151307"/>
    </source>
</evidence>
<evidence type="ECO:0000256" key="3">
    <source>
        <dbReference type="ARBA" id="ARBA00022771"/>
    </source>
</evidence>
<dbReference type="GO" id="GO:0008270">
    <property type="term" value="F:zinc ion binding"/>
    <property type="evidence" value="ECO:0007669"/>
    <property type="project" value="UniProtKB-KW"/>
</dbReference>
<keyword evidence="4" id="KW-0862">Zinc</keyword>
<dbReference type="SMART" id="SM00355">
    <property type="entry name" value="ZnF_C2H2"/>
    <property type="match status" value="6"/>
</dbReference>
<feature type="domain" description="C2H2-type" evidence="6">
    <location>
        <begin position="215"/>
        <end position="242"/>
    </location>
</feature>
<sequence>MDDMDESELINNLDAKITALKIAVNQFPLLDRPKAVQKVQYILKAFFAHVILRDSSKNASRGNLPSSEQLMSPTWTDLNSHISQKIVLKYAETPNLIADNSDSSNLPTKKIRGRPKLGRVHMCPQCSRTFKRPCLLKQHISSSHLGSLEKKLCSQCEQCGRLFSTSIGLNAHRKRYHEVDRQVYRCPKCTFATFSQSSFDKHMKKLHGPDSKLNSVCDICGKGFVTRNQLKMHREIHSADKKYKCRECPFATNTLSGLRSHSYAQHNPRARLYHCTTCNKEWKKQALYKSHMEKQHCIKIPVDKKPGPKSVCESTPTEHVKKSITTLTPVAPPLSNMPEPPGYAPPTHETTIPLPVMCTQMTSNDMNFMPQGFNTQTPKLGVDFNVDQTIQKSTHDGVMPLINPSVTLPQNIPVASVLDDLLNEIKV</sequence>
<dbReference type="PANTHER" id="PTHR24379">
    <property type="entry name" value="KRAB AND ZINC FINGER DOMAIN-CONTAINING"/>
    <property type="match status" value="1"/>
</dbReference>
<evidence type="ECO:0000256" key="2">
    <source>
        <dbReference type="ARBA" id="ARBA00022737"/>
    </source>
</evidence>
<dbReference type="AlphaFoldDB" id="X1Z629"/>
<evidence type="ECO:0000259" key="6">
    <source>
        <dbReference type="PROSITE" id="PS50157"/>
    </source>
</evidence>
<protein>
    <recommendedName>
        <fullName evidence="6">C2H2-type domain-containing protein</fullName>
    </recommendedName>
</protein>
<dbReference type="OMA" id="ECEHCQM"/>
<keyword evidence="3 5" id="KW-0863">Zinc-finger</keyword>
<dbReference type="EMBL" id="AMQN01018009">
    <property type="status" value="NOT_ANNOTATED_CDS"/>
    <property type="molecule type" value="Genomic_DNA"/>
</dbReference>
<dbReference type="PANTHER" id="PTHR24379:SF121">
    <property type="entry name" value="C2H2-TYPE DOMAIN-CONTAINING PROTEIN"/>
    <property type="match status" value="1"/>
</dbReference>
<dbReference type="EnsemblMetazoa" id="CapteT151307">
    <property type="protein sequence ID" value="CapteP151307"/>
    <property type="gene ID" value="CapteG151307"/>
</dbReference>
<dbReference type="InterPro" id="IPR036236">
    <property type="entry name" value="Znf_C2H2_sf"/>
</dbReference>
<reference evidence="7" key="3">
    <citation type="submission" date="2015-06" db="UniProtKB">
        <authorList>
            <consortium name="EnsemblMetazoa"/>
        </authorList>
    </citation>
    <scope>IDENTIFICATION</scope>
</reference>
<dbReference type="SUPFAM" id="SSF57667">
    <property type="entry name" value="beta-beta-alpha zinc fingers"/>
    <property type="match status" value="2"/>
</dbReference>
<feature type="domain" description="C2H2-type" evidence="6">
    <location>
        <begin position="154"/>
        <end position="182"/>
    </location>
</feature>
<organism evidence="7 8">
    <name type="scientific">Capitella teleta</name>
    <name type="common">Polychaete worm</name>
    <dbReference type="NCBI Taxonomy" id="283909"/>
    <lineage>
        <taxon>Eukaryota</taxon>
        <taxon>Metazoa</taxon>
        <taxon>Spiralia</taxon>
        <taxon>Lophotrochozoa</taxon>
        <taxon>Annelida</taxon>
        <taxon>Polychaeta</taxon>
        <taxon>Sedentaria</taxon>
        <taxon>Scolecida</taxon>
        <taxon>Capitellidae</taxon>
        <taxon>Capitella</taxon>
    </lineage>
</organism>
<evidence type="ECO:0000256" key="4">
    <source>
        <dbReference type="ARBA" id="ARBA00022833"/>
    </source>
</evidence>
<dbReference type="Proteomes" id="UP000014760">
    <property type="component" value="Unassembled WGS sequence"/>
</dbReference>
<dbReference type="Gene3D" id="3.30.160.60">
    <property type="entry name" value="Classic Zinc Finger"/>
    <property type="match status" value="4"/>
</dbReference>
<evidence type="ECO:0000256" key="1">
    <source>
        <dbReference type="ARBA" id="ARBA00022723"/>
    </source>
</evidence>
<proteinExistence type="predicted"/>
<keyword evidence="8" id="KW-1185">Reference proteome</keyword>
<accession>X1Z629</accession>
<keyword evidence="2" id="KW-0677">Repeat</keyword>
<dbReference type="PROSITE" id="PS50157">
    <property type="entry name" value="ZINC_FINGER_C2H2_2"/>
    <property type="match status" value="4"/>
</dbReference>
<reference evidence="8" key="1">
    <citation type="submission" date="2012-12" db="EMBL/GenBank/DDBJ databases">
        <authorList>
            <person name="Hellsten U."/>
            <person name="Grimwood J."/>
            <person name="Chapman J.A."/>
            <person name="Shapiro H."/>
            <person name="Aerts A."/>
            <person name="Otillar R.P."/>
            <person name="Terry A.Y."/>
            <person name="Boore J.L."/>
            <person name="Simakov O."/>
            <person name="Marletaz F."/>
            <person name="Cho S.-J."/>
            <person name="Edsinger-Gonzales E."/>
            <person name="Havlak P."/>
            <person name="Kuo D.-H."/>
            <person name="Larsson T."/>
            <person name="Lv J."/>
            <person name="Arendt D."/>
            <person name="Savage R."/>
            <person name="Osoegawa K."/>
            <person name="de Jong P."/>
            <person name="Lindberg D.R."/>
            <person name="Seaver E.C."/>
            <person name="Weisblat D.A."/>
            <person name="Putnam N.H."/>
            <person name="Grigoriev I.V."/>
            <person name="Rokhsar D.S."/>
        </authorList>
    </citation>
    <scope>NUCLEOTIDE SEQUENCE</scope>
    <source>
        <strain evidence="8">I ESC-2004</strain>
    </source>
</reference>
<dbReference type="HOGENOM" id="CLU_642891_0_0_1"/>
<reference evidence="8" key="2">
    <citation type="journal article" date="2013" name="Nature">
        <title>Insights into bilaterian evolution from three spiralian genomes.</title>
        <authorList>
            <person name="Simakov O."/>
            <person name="Marletaz F."/>
            <person name="Cho S.J."/>
            <person name="Edsinger-Gonzales E."/>
            <person name="Havlak P."/>
            <person name="Hellsten U."/>
            <person name="Kuo D.H."/>
            <person name="Larsson T."/>
            <person name="Lv J."/>
            <person name="Arendt D."/>
            <person name="Savage R."/>
            <person name="Osoegawa K."/>
            <person name="de Jong P."/>
            <person name="Grimwood J."/>
            <person name="Chapman J.A."/>
            <person name="Shapiro H."/>
            <person name="Aerts A."/>
            <person name="Otillar R.P."/>
            <person name="Terry A.Y."/>
            <person name="Boore J.L."/>
            <person name="Grigoriev I.V."/>
            <person name="Lindberg D.R."/>
            <person name="Seaver E.C."/>
            <person name="Weisblat D.A."/>
            <person name="Putnam N.H."/>
            <person name="Rokhsar D.S."/>
        </authorList>
    </citation>
    <scope>NUCLEOTIDE SEQUENCE</scope>
    <source>
        <strain evidence="8">I ESC-2004</strain>
    </source>
</reference>
<dbReference type="InterPro" id="IPR013087">
    <property type="entry name" value="Znf_C2H2_type"/>
</dbReference>
<feature type="domain" description="C2H2-type" evidence="6">
    <location>
        <begin position="273"/>
        <end position="301"/>
    </location>
</feature>
<dbReference type="PROSITE" id="PS00028">
    <property type="entry name" value="ZINC_FINGER_C2H2_1"/>
    <property type="match status" value="4"/>
</dbReference>
<evidence type="ECO:0000313" key="8">
    <source>
        <dbReference type="Proteomes" id="UP000014760"/>
    </source>
</evidence>
<keyword evidence="1" id="KW-0479">Metal-binding</keyword>
<evidence type="ECO:0000256" key="5">
    <source>
        <dbReference type="PROSITE-ProRule" id="PRU00042"/>
    </source>
</evidence>
<feature type="domain" description="C2H2-type" evidence="6">
    <location>
        <begin position="121"/>
        <end position="149"/>
    </location>
</feature>